<name>V2RI13_9BACT</name>
<evidence type="ECO:0000256" key="2">
    <source>
        <dbReference type="ARBA" id="ARBA00022475"/>
    </source>
</evidence>
<evidence type="ECO:0000256" key="5">
    <source>
        <dbReference type="ARBA" id="ARBA00023136"/>
    </source>
</evidence>
<dbReference type="EMBL" id="CP097562">
    <property type="protein sequence ID" value="USF25017.1"/>
    <property type="molecule type" value="Genomic_DNA"/>
</dbReference>
<dbReference type="Proteomes" id="UP000017429">
    <property type="component" value="Chromosome"/>
</dbReference>
<gene>
    <name evidence="6" type="ORF">N508_002112</name>
</gene>
<comment type="subcellular location">
    <subcellularLocation>
        <location evidence="1">Cell membrane</location>
        <topology evidence="1">Multi-pass membrane protein</topology>
    </subcellularLocation>
</comment>
<evidence type="ECO:0000313" key="7">
    <source>
        <dbReference type="Proteomes" id="UP000017429"/>
    </source>
</evidence>
<dbReference type="GO" id="GO:0015920">
    <property type="term" value="P:lipopolysaccharide transport"/>
    <property type="evidence" value="ECO:0007669"/>
    <property type="project" value="TreeGrafter"/>
</dbReference>
<dbReference type="PANTHER" id="PTHR33529:SF6">
    <property type="entry name" value="YJGP_YJGQ FAMILY PERMEASE"/>
    <property type="match status" value="1"/>
</dbReference>
<evidence type="ECO:0000256" key="3">
    <source>
        <dbReference type="ARBA" id="ARBA00022692"/>
    </source>
</evidence>
<proteinExistence type="predicted"/>
<dbReference type="KEGG" id="msch:N508_002112"/>
<keyword evidence="3" id="KW-0812">Transmembrane</keyword>
<evidence type="ECO:0000256" key="4">
    <source>
        <dbReference type="ARBA" id="ARBA00022989"/>
    </source>
</evidence>
<organism evidence="6 7">
    <name type="scientific">Mucispirillum schaedleri ASF457</name>
    <dbReference type="NCBI Taxonomy" id="1379858"/>
    <lineage>
        <taxon>Bacteria</taxon>
        <taxon>Pseudomonadati</taxon>
        <taxon>Deferribacterota</taxon>
        <taxon>Deferribacteres</taxon>
        <taxon>Deferribacterales</taxon>
        <taxon>Mucispirillaceae</taxon>
        <taxon>Mucispirillum</taxon>
    </lineage>
</organism>
<dbReference type="Pfam" id="PF03739">
    <property type="entry name" value="LptF_LptG"/>
    <property type="match status" value="1"/>
</dbReference>
<reference evidence="6" key="1">
    <citation type="journal article" date="2014" name="Genome Announc.">
        <title>Draft genome sequences of the altered schaedler flora, a defined bacterial community from gnotobiotic mice.</title>
        <authorList>
            <person name="Wannemuehler M.J."/>
            <person name="Overstreet A.M."/>
            <person name="Ward D.V."/>
            <person name="Phillips G.J."/>
        </authorList>
    </citation>
    <scope>NUCLEOTIDE SEQUENCE</scope>
    <source>
        <strain evidence="6">ASF457</strain>
    </source>
</reference>
<evidence type="ECO:0000313" key="6">
    <source>
        <dbReference type="EMBL" id="USF25017.1"/>
    </source>
</evidence>
<keyword evidence="4" id="KW-1133">Transmembrane helix</keyword>
<dbReference type="AlphaFoldDB" id="V2RI13"/>
<sequence>MSKFSLYLLKLFLKNLAVVSLFVMILLWLSSAYGNLNILDGYDYSAVDFIVVGIYSTILGINPIIPIIISVSIIVTMIILMRSNELLAYMVIGGSLARLSIPLVLIGVVISSFMLFMDYKAVPEVREVRENMLKTMRDMPVSNNASGFYDTWFLDKNQVITHISLVSISEKTIYGVDEYILDKNGRISNINKTEKLVKEDDKWVAYNTQQMSILSNPPEIKHIDRNVLNDDSWDRLISISTSDIRAYTPTELYTLIQLFREKGINTDTLELNLYYKFAYAVSVIVLIILLYPISINFSRNYSIVKNASLTFSISLVFILVQHSSRSLGSSGIIPPIAATFGPIIIFLCIGIFLIYYRSLAK</sequence>
<keyword evidence="5" id="KW-0472">Membrane</keyword>
<dbReference type="InterPro" id="IPR005495">
    <property type="entry name" value="LptG/LptF_permease"/>
</dbReference>
<dbReference type="PANTHER" id="PTHR33529">
    <property type="entry name" value="SLR0882 PROTEIN-RELATED"/>
    <property type="match status" value="1"/>
</dbReference>
<reference evidence="6" key="3">
    <citation type="submission" date="2022-06" db="EMBL/GenBank/DDBJ databases">
        <title>Resources to Facilitate Use of the Altered Schaedler Flora (ASF) Mouse Model to Study Microbiome Function.</title>
        <authorList>
            <person name="Proctor A."/>
            <person name="Parvinroo S."/>
            <person name="Richie T."/>
            <person name="Jia X."/>
            <person name="Lee S.T.M."/>
            <person name="Karp P.D."/>
            <person name="Paley S."/>
            <person name="Kostic A.D."/>
            <person name="Pierre J.F."/>
            <person name="Wannemuehler M.J."/>
            <person name="Phillips G.J."/>
        </authorList>
    </citation>
    <scope>NUCLEOTIDE SEQUENCE</scope>
    <source>
        <strain evidence="6">ASF457</strain>
    </source>
</reference>
<reference evidence="6" key="2">
    <citation type="submission" date="2022-05" db="EMBL/GenBank/DDBJ databases">
        <authorList>
            <person name="Proctor A.L."/>
            <person name="Phillips G.J."/>
            <person name="Wannemuehler M.J."/>
        </authorList>
    </citation>
    <scope>NUCLEOTIDE SEQUENCE</scope>
    <source>
        <strain evidence="6">ASF457</strain>
    </source>
</reference>
<keyword evidence="2" id="KW-1003">Cell membrane</keyword>
<accession>V2RI13</accession>
<dbReference type="OrthoDB" id="9783403at2"/>
<evidence type="ECO:0000256" key="1">
    <source>
        <dbReference type="ARBA" id="ARBA00004651"/>
    </source>
</evidence>
<dbReference type="GO" id="GO:0043190">
    <property type="term" value="C:ATP-binding cassette (ABC) transporter complex"/>
    <property type="evidence" value="ECO:0007669"/>
    <property type="project" value="TreeGrafter"/>
</dbReference>
<dbReference type="RefSeq" id="WP_023276656.1">
    <property type="nucleotide sequence ID" value="NZ_CP097562.1"/>
</dbReference>
<protein>
    <submittedName>
        <fullName evidence="6">Uncharacterized protein</fullName>
    </submittedName>
</protein>
<keyword evidence="7" id="KW-1185">Reference proteome</keyword>
<dbReference type="eggNOG" id="COG0795">
    <property type="taxonomic scope" value="Bacteria"/>
</dbReference>